<dbReference type="FunFam" id="1.25.40.990:FF:000008">
    <property type="entry name" value="Nuclear mRNA export protein SAC3"/>
    <property type="match status" value="1"/>
</dbReference>
<dbReference type="GO" id="GO:0006406">
    <property type="term" value="P:mRNA export from nucleus"/>
    <property type="evidence" value="ECO:0007669"/>
    <property type="project" value="TreeGrafter"/>
</dbReference>
<dbReference type="Pfam" id="PF03399">
    <property type="entry name" value="SAC3_GANP"/>
    <property type="match status" value="1"/>
</dbReference>
<dbReference type="Gene3D" id="1.25.40.990">
    <property type="match status" value="1"/>
</dbReference>
<dbReference type="GO" id="GO:0005635">
    <property type="term" value="C:nuclear envelope"/>
    <property type="evidence" value="ECO:0007669"/>
    <property type="project" value="UniProtKB-SubCell"/>
</dbReference>
<evidence type="ECO:0000313" key="8">
    <source>
        <dbReference type="Proteomes" id="UP000243515"/>
    </source>
</evidence>
<feature type="compositionally biased region" description="Polar residues" evidence="5">
    <location>
        <begin position="860"/>
        <end position="879"/>
    </location>
</feature>
<keyword evidence="2" id="KW-0597">Phosphoprotein</keyword>
<dbReference type="GO" id="GO:0005737">
    <property type="term" value="C:cytoplasm"/>
    <property type="evidence" value="ECO:0007669"/>
    <property type="project" value="TreeGrafter"/>
</dbReference>
<dbReference type="AlphaFoldDB" id="A0A232LM17"/>
<evidence type="ECO:0000313" key="7">
    <source>
        <dbReference type="EMBL" id="OXV05199.1"/>
    </source>
</evidence>
<feature type="domain" description="SAC3/GANP/THP3 conserved" evidence="6">
    <location>
        <begin position="231"/>
        <end position="552"/>
    </location>
</feature>
<accession>A0A232LM17</accession>
<feature type="region of interest" description="Disordered" evidence="5">
    <location>
        <begin position="923"/>
        <end position="970"/>
    </location>
</feature>
<name>A0A232LM17_9EURO</name>
<feature type="compositionally biased region" description="Polar residues" evidence="5">
    <location>
        <begin position="730"/>
        <end position="740"/>
    </location>
</feature>
<feature type="region of interest" description="Disordered" evidence="5">
    <location>
        <begin position="729"/>
        <end position="802"/>
    </location>
</feature>
<feature type="compositionally biased region" description="Polar residues" evidence="5">
    <location>
        <begin position="114"/>
        <end position="126"/>
    </location>
</feature>
<feature type="compositionally biased region" description="Low complexity" evidence="5">
    <location>
        <begin position="669"/>
        <end position="684"/>
    </location>
</feature>
<feature type="region of interest" description="Disordered" evidence="5">
    <location>
        <begin position="1"/>
        <end position="83"/>
    </location>
</feature>
<feature type="compositionally biased region" description="Polar residues" evidence="5">
    <location>
        <begin position="785"/>
        <end position="800"/>
    </location>
</feature>
<feature type="region of interest" description="Disordered" evidence="5">
    <location>
        <begin position="1209"/>
        <end position="1253"/>
    </location>
</feature>
<feature type="region of interest" description="Disordered" evidence="5">
    <location>
        <begin position="627"/>
        <end position="692"/>
    </location>
</feature>
<feature type="region of interest" description="Disordered" evidence="5">
    <location>
        <begin position="1009"/>
        <end position="1102"/>
    </location>
</feature>
<dbReference type="Proteomes" id="UP000243515">
    <property type="component" value="Unassembled WGS sequence"/>
</dbReference>
<feature type="compositionally biased region" description="Basic residues" evidence="5">
    <location>
        <begin position="1238"/>
        <end position="1253"/>
    </location>
</feature>
<comment type="similarity">
    <text evidence="4">Belongs to the SAC3 family.</text>
</comment>
<evidence type="ECO:0000256" key="5">
    <source>
        <dbReference type="SAM" id="MobiDB-lite"/>
    </source>
</evidence>
<feature type="region of interest" description="Disordered" evidence="5">
    <location>
        <begin position="860"/>
        <end position="890"/>
    </location>
</feature>
<dbReference type="PANTHER" id="PTHR12436">
    <property type="entry name" value="80 KDA MCM3-ASSOCIATED PROTEIN"/>
    <property type="match status" value="1"/>
</dbReference>
<sequence>MPGPSASFAGTGQRDGVTTSSGRGRGSHSRLAPYQNRNVNNNNPARESKPSGRGRGVGIVHRGRGEVSAIPAGGGARNFQGGRSNGVAKKVQLTSNSPFAQLKQQTPPRPTALPANSNKPSSFASVSVKNNNNPGGFGAPSVPNAAPGFSVGWNQDRRRRRVPRASSPMATSSVPVEDVGMMSSYHERYEKLKLDRARQRTLAIKEGQMTDPTQPTSLNQAITPVGTCMSMCPEFERVERIVQKMVDKSEKFLHPVTNSHQNMESKMLKRFRRSAAGYDEQLPSDIRTPKTLLQTMNYLIRHVIGSDEPLGVIHKFVWDRTRSIRNDLSIQQLTQEDHVTMAVTCLERIARFHIVSLHLLSSPSNQEPFDHHQEREQLNNTLLSLIYYYDDNRGRVSFPNEDEFRAYYVVFSIHDQRPDLEARVQKWPSDLCKSPRVQVALELFTAASNSWEYQGTLDSKRENVISQGFYTRFFSLVDSPGVSYLMACVAEIYFNYIRQTAIRSIWKAYCRQPLSQQQKNDEWTMDELTDGLFFDNTTQTLKFCEEQDLAFAENSEGQLYLNWASRPVDSVEFKPSSQHVFSQKHVESKRAGRTLVAIILGLNIRQAASQGMIDNAILAAYSDSLRPSTTTKTSAKDENLFVSDDENGISAPRIQVNGVPQEDMDSDESLSTISTLSNTSTHISKPAPQDHPSIIEGEVESRITEPLKSQSSEPKETFSSIFNASKRLPSASTSSQTPSNPFAFLSTPPASSLMDGQSSQTTNAPPPVSKDEEPFSLLPAKGDMSSLSQTDKTPSTTVSGQVEVAKSSPLLDLKSTRPFSIAAAISDATSSLTSNPENVKPVSIFDNMRTDSQNSQITSFNTRGLTQSTEPKPNQSPNLTPKPKDAGQPVDNIANGVSIFNTQAAHQENGRVTALLEKRINESATVPTSRPPVSLSGSNLLAESSPAEPLMPKWSHSSAKGTGVASRPDQSDFSVADGPLISVGPTFQSPMKSLGSVEGTQVQTLADRFSSPGSCLSTEPPLDKAELLGDELTDSQGASRRYAWVEALRDFNGKRREERPTSRKRALDENEEQPSIDGNSGAQRTSESEGEEARPQRSSIFRASIAPLPTLPILEEVRKMTERNQSPEVEANTPAQSCIDEDEILLSSARIVAESLKHGRSLIEGTPEYLDPLHASRHLATSSSPASRGSRSQSPYFHVNGHDIALAPDTPLGLGRTMSRTEQRIRLTGGKGLAYKPLKPRPKQSKRKGKTLA</sequence>
<evidence type="ECO:0000259" key="6">
    <source>
        <dbReference type="Pfam" id="PF03399"/>
    </source>
</evidence>
<comment type="caution">
    <text evidence="7">The sequence shown here is derived from an EMBL/GenBank/DDBJ whole genome shotgun (WGS) entry which is preliminary data.</text>
</comment>
<evidence type="ECO:0000256" key="2">
    <source>
        <dbReference type="ARBA" id="ARBA00022553"/>
    </source>
</evidence>
<dbReference type="EMBL" id="NPHW01007416">
    <property type="protein sequence ID" value="OXV05199.1"/>
    <property type="molecule type" value="Genomic_DNA"/>
</dbReference>
<dbReference type="GO" id="GO:0070390">
    <property type="term" value="C:transcription export complex 2"/>
    <property type="evidence" value="ECO:0007669"/>
    <property type="project" value="TreeGrafter"/>
</dbReference>
<dbReference type="InterPro" id="IPR005062">
    <property type="entry name" value="SAC3/GANP/THP3_conserved"/>
</dbReference>
<evidence type="ECO:0000256" key="4">
    <source>
        <dbReference type="ARBA" id="ARBA00038443"/>
    </source>
</evidence>
<dbReference type="PANTHER" id="PTHR12436:SF3">
    <property type="entry name" value="GERMINAL-CENTER ASSOCIATED NUCLEAR PROTEIN"/>
    <property type="match status" value="1"/>
</dbReference>
<dbReference type="OrthoDB" id="264795at2759"/>
<feature type="compositionally biased region" description="Basic and acidic residues" evidence="5">
    <location>
        <begin position="1047"/>
        <end position="1068"/>
    </location>
</feature>
<dbReference type="InterPro" id="IPR045107">
    <property type="entry name" value="SAC3/GANP/THP3"/>
</dbReference>
<feature type="region of interest" description="Disordered" evidence="5">
    <location>
        <begin position="149"/>
        <end position="174"/>
    </location>
</feature>
<protein>
    <recommendedName>
        <fullName evidence="6">SAC3/GANP/THP3 conserved domain-containing protein</fullName>
    </recommendedName>
</protein>
<feature type="compositionally biased region" description="Polar residues" evidence="5">
    <location>
        <begin position="1076"/>
        <end position="1085"/>
    </location>
</feature>
<organism evidence="7 8">
    <name type="scientific">Elaphomyces granulatus</name>
    <dbReference type="NCBI Taxonomy" id="519963"/>
    <lineage>
        <taxon>Eukaryota</taxon>
        <taxon>Fungi</taxon>
        <taxon>Dikarya</taxon>
        <taxon>Ascomycota</taxon>
        <taxon>Pezizomycotina</taxon>
        <taxon>Eurotiomycetes</taxon>
        <taxon>Eurotiomycetidae</taxon>
        <taxon>Eurotiales</taxon>
        <taxon>Elaphomycetaceae</taxon>
        <taxon>Elaphomyces</taxon>
    </lineage>
</organism>
<feature type="region of interest" description="Disordered" evidence="5">
    <location>
        <begin position="99"/>
        <end position="126"/>
    </location>
</feature>
<evidence type="ECO:0000256" key="1">
    <source>
        <dbReference type="ARBA" id="ARBA00004259"/>
    </source>
</evidence>
<reference evidence="7 8" key="1">
    <citation type="journal article" date="2015" name="Environ. Microbiol.">
        <title>Metagenome sequence of Elaphomyces granulatus from sporocarp tissue reveals Ascomycota ectomycorrhizal fingerprints of genome expansion and a Proteobacteria-rich microbiome.</title>
        <authorList>
            <person name="Quandt C.A."/>
            <person name="Kohler A."/>
            <person name="Hesse C.N."/>
            <person name="Sharpton T.J."/>
            <person name="Martin F."/>
            <person name="Spatafora J.W."/>
        </authorList>
    </citation>
    <scope>NUCLEOTIDE SEQUENCE [LARGE SCALE GENOMIC DNA]</scope>
    <source>
        <strain evidence="7 8">OSC145934</strain>
    </source>
</reference>
<gene>
    <name evidence="7" type="ORF">Egran_07033</name>
</gene>
<feature type="compositionally biased region" description="Polar residues" evidence="5">
    <location>
        <begin position="748"/>
        <end position="763"/>
    </location>
</feature>
<keyword evidence="8" id="KW-1185">Reference proteome</keyword>
<proteinExistence type="inferred from homology"/>
<evidence type="ECO:0000256" key="3">
    <source>
        <dbReference type="ARBA" id="ARBA00023242"/>
    </source>
</evidence>
<keyword evidence="3" id="KW-0539">Nucleus</keyword>
<comment type="subcellular location">
    <subcellularLocation>
        <location evidence="1">Nucleus envelope</location>
    </subcellularLocation>
</comment>